<dbReference type="AlphaFoldDB" id="D5EKI2"/>
<dbReference type="Gene3D" id="2.40.160.20">
    <property type="match status" value="1"/>
</dbReference>
<evidence type="ECO:0000313" key="2">
    <source>
        <dbReference type="Proteomes" id="UP000000925"/>
    </source>
</evidence>
<sequence>MFISPNLRLSLALGSLLLMAASIGNAYSFGEPIRVLHLSPLLGYRWGGSFKNSDTGNSFDMDASPAYGLMLEHHPRGSWHKLQFGWTRQESQLSISNGGISQDRDVTVDYYHVGMQVEVPYGEHLFMTTTATIGASSFSVQNEGNDTHFFGSLGAGFKYFPGDQKRIALRGDLRGYATFIFTDPPPTTPTPDPFEESSVHLDDVFWQLEATLGLTITF</sequence>
<keyword evidence="2" id="KW-1185">Reference proteome</keyword>
<protein>
    <recommendedName>
        <fullName evidence="3">Outer membrane protein beta-barrel domain-containing protein</fullName>
    </recommendedName>
</protein>
<dbReference type="SUPFAM" id="SSF56925">
    <property type="entry name" value="OMPA-like"/>
    <property type="match status" value="1"/>
</dbReference>
<gene>
    <name evidence="1" type="ordered locus">Caka_0034</name>
</gene>
<dbReference type="Proteomes" id="UP000000925">
    <property type="component" value="Chromosome"/>
</dbReference>
<evidence type="ECO:0000313" key="1">
    <source>
        <dbReference type="EMBL" id="ADE53063.1"/>
    </source>
</evidence>
<dbReference type="HOGENOM" id="CLU_112916_0_0_0"/>
<organism evidence="1 2">
    <name type="scientific">Coraliomargarita akajimensis (strain DSM 45221 / IAM 15411 / JCM 23193 / KCTC 12865 / 04OKA010-24)</name>
    <dbReference type="NCBI Taxonomy" id="583355"/>
    <lineage>
        <taxon>Bacteria</taxon>
        <taxon>Pseudomonadati</taxon>
        <taxon>Verrucomicrobiota</taxon>
        <taxon>Opitutia</taxon>
        <taxon>Puniceicoccales</taxon>
        <taxon>Coraliomargaritaceae</taxon>
        <taxon>Coraliomargarita</taxon>
    </lineage>
</organism>
<reference evidence="1 2" key="1">
    <citation type="journal article" date="2010" name="Stand. Genomic Sci.">
        <title>Complete genome sequence of Coraliomargarita akajimensis type strain (04OKA010-24).</title>
        <authorList>
            <person name="Mavromatis K."/>
            <person name="Abt B."/>
            <person name="Brambilla E."/>
            <person name="Lapidus A."/>
            <person name="Copeland A."/>
            <person name="Deshpande S."/>
            <person name="Nolan M."/>
            <person name="Lucas S."/>
            <person name="Tice H."/>
            <person name="Cheng J.F."/>
            <person name="Han C."/>
            <person name="Detter J.C."/>
            <person name="Woyke T."/>
            <person name="Goodwin L."/>
            <person name="Pitluck S."/>
            <person name="Held B."/>
            <person name="Brettin T."/>
            <person name="Tapia R."/>
            <person name="Ivanova N."/>
            <person name="Mikhailova N."/>
            <person name="Pati A."/>
            <person name="Liolios K."/>
            <person name="Chen A."/>
            <person name="Palaniappan K."/>
            <person name="Land M."/>
            <person name="Hauser L."/>
            <person name="Chang Y.J."/>
            <person name="Jeffries C.D."/>
            <person name="Rohde M."/>
            <person name="Goker M."/>
            <person name="Bristow J."/>
            <person name="Eisen J.A."/>
            <person name="Markowitz V."/>
            <person name="Hugenholtz P."/>
            <person name="Klenk H.P."/>
            <person name="Kyrpides N.C."/>
        </authorList>
    </citation>
    <scope>NUCLEOTIDE SEQUENCE [LARGE SCALE GENOMIC DNA]</scope>
    <source>
        <strain evidence="2">DSM 45221 / IAM 15411 / JCM 23193 / KCTC 12865</strain>
    </source>
</reference>
<dbReference type="EMBL" id="CP001998">
    <property type="protein sequence ID" value="ADE53063.1"/>
    <property type="molecule type" value="Genomic_DNA"/>
</dbReference>
<accession>D5EKI2</accession>
<dbReference type="STRING" id="583355.Caka_0034"/>
<dbReference type="InterPro" id="IPR011250">
    <property type="entry name" value="OMP/PagP_B-barrel"/>
</dbReference>
<evidence type="ECO:0008006" key="3">
    <source>
        <dbReference type="Google" id="ProtNLM"/>
    </source>
</evidence>
<dbReference type="KEGG" id="caa:Caka_0034"/>
<name>D5EKI2_CORAD</name>
<proteinExistence type="predicted"/>